<organism evidence="4 5">
    <name type="scientific">Shimazuella alba</name>
    <dbReference type="NCBI Taxonomy" id="2690964"/>
    <lineage>
        <taxon>Bacteria</taxon>
        <taxon>Bacillati</taxon>
        <taxon>Bacillota</taxon>
        <taxon>Bacilli</taxon>
        <taxon>Bacillales</taxon>
        <taxon>Thermoactinomycetaceae</taxon>
        <taxon>Shimazuella</taxon>
    </lineage>
</organism>
<dbReference type="NCBIfam" id="TIGR01214">
    <property type="entry name" value="rmlD"/>
    <property type="match status" value="1"/>
</dbReference>
<dbReference type="Gene3D" id="3.40.50.720">
    <property type="entry name" value="NAD(P)-binding Rossmann-like Domain"/>
    <property type="match status" value="1"/>
</dbReference>
<dbReference type="InterPro" id="IPR036291">
    <property type="entry name" value="NAD(P)-bd_dom_sf"/>
</dbReference>
<evidence type="ECO:0000256" key="1">
    <source>
        <dbReference type="ARBA" id="ARBA00010944"/>
    </source>
</evidence>
<comment type="function">
    <text evidence="2">Catalyzes the reduction of dTDP-6-deoxy-L-lyxo-4-hexulose to yield dTDP-L-rhamnose.</text>
</comment>
<dbReference type="PANTHER" id="PTHR10491">
    <property type="entry name" value="DTDP-4-DEHYDRORHAMNOSE REDUCTASE"/>
    <property type="match status" value="1"/>
</dbReference>
<dbReference type="InterPro" id="IPR005913">
    <property type="entry name" value="dTDP_dehydrorham_reduct"/>
</dbReference>
<dbReference type="EC" id="1.1.1.133" evidence="2"/>
<dbReference type="Pfam" id="PF04321">
    <property type="entry name" value="RmlD_sub_bind"/>
    <property type="match status" value="1"/>
</dbReference>
<evidence type="ECO:0000259" key="3">
    <source>
        <dbReference type="Pfam" id="PF04321"/>
    </source>
</evidence>
<dbReference type="InterPro" id="IPR029903">
    <property type="entry name" value="RmlD-like-bd"/>
</dbReference>
<name>A0A6I4VLY8_9BACL</name>
<dbReference type="GO" id="GO:0005829">
    <property type="term" value="C:cytosol"/>
    <property type="evidence" value="ECO:0007669"/>
    <property type="project" value="TreeGrafter"/>
</dbReference>
<dbReference type="AlphaFoldDB" id="A0A6I4VLY8"/>
<evidence type="ECO:0000313" key="4">
    <source>
        <dbReference type="EMBL" id="MXQ52427.1"/>
    </source>
</evidence>
<gene>
    <name evidence="4" type="primary">rfbD</name>
    <name evidence="4" type="ORF">GSM42_01390</name>
</gene>
<dbReference type="Proteomes" id="UP000430692">
    <property type="component" value="Unassembled WGS sequence"/>
</dbReference>
<dbReference type="GO" id="GO:0019305">
    <property type="term" value="P:dTDP-rhamnose biosynthetic process"/>
    <property type="evidence" value="ECO:0007669"/>
    <property type="project" value="UniProtKB-UniPathway"/>
</dbReference>
<dbReference type="SUPFAM" id="SSF51735">
    <property type="entry name" value="NAD(P)-binding Rossmann-fold domains"/>
    <property type="match status" value="1"/>
</dbReference>
<dbReference type="Gene3D" id="3.90.25.10">
    <property type="entry name" value="UDP-galactose 4-epimerase, domain 1"/>
    <property type="match status" value="1"/>
</dbReference>
<evidence type="ECO:0000256" key="2">
    <source>
        <dbReference type="RuleBase" id="RU364082"/>
    </source>
</evidence>
<dbReference type="RefSeq" id="WP_160799451.1">
    <property type="nucleotide sequence ID" value="NZ_WUUL01000001.1"/>
</dbReference>
<accession>A0A6I4VLY8</accession>
<keyword evidence="5" id="KW-1185">Reference proteome</keyword>
<keyword evidence="2 4" id="KW-0560">Oxidoreductase</keyword>
<dbReference type="UniPathway" id="UPA00124"/>
<evidence type="ECO:0000313" key="5">
    <source>
        <dbReference type="Proteomes" id="UP000430692"/>
    </source>
</evidence>
<comment type="pathway">
    <text evidence="2">Carbohydrate biosynthesis; dTDP-L-rhamnose biosynthesis.</text>
</comment>
<proteinExistence type="inferred from homology"/>
<feature type="domain" description="RmlD-like substrate binding" evidence="3">
    <location>
        <begin position="1"/>
        <end position="272"/>
    </location>
</feature>
<keyword evidence="2" id="KW-0521">NADP</keyword>
<dbReference type="CDD" id="cd05254">
    <property type="entry name" value="dTDP_HR_like_SDR_e"/>
    <property type="match status" value="1"/>
</dbReference>
<protein>
    <recommendedName>
        <fullName evidence="2">dTDP-4-dehydrorhamnose reductase</fullName>
        <ecNumber evidence="2">1.1.1.133</ecNumber>
    </recommendedName>
</protein>
<sequence length="278" mass="31126">MKIAVNGAGGQLGRDVVKACWKSGHYVYAFDKNKWDITHPSHSKKWLEYIQPHVLIHCAAYTKVDEAEKNPSLSYAINAIALEEIAKTCNNLSIKLIYISTDYVFDGVKSSGYVEDDETNPLNQYGRSKLEGEQKVAKWCPNSLVLRTSWLFGVHGHNFVRAILQKAKQKEHLRVVSDQIGCPTFTRHLAYKIVSLLETDDQGIRHTAGSGSCSWYQFAKEICELSSLDVSIQPIYTKDLALPAIRPANSVLLSTKTSPLPSWQSGLKEYLKLVGEPK</sequence>
<comment type="similarity">
    <text evidence="1 2">Belongs to the dTDP-4-dehydrorhamnose reductase family.</text>
</comment>
<reference evidence="4 5" key="1">
    <citation type="submission" date="2019-12" db="EMBL/GenBank/DDBJ databases">
        <title>Whole-genome analyses of novel actinobacteria.</title>
        <authorList>
            <person name="Sahin N."/>
            <person name="Saygin H."/>
        </authorList>
    </citation>
    <scope>NUCLEOTIDE SEQUENCE [LARGE SCALE GENOMIC DNA]</scope>
    <source>
        <strain evidence="4 5">KC615</strain>
    </source>
</reference>
<dbReference type="PANTHER" id="PTHR10491:SF4">
    <property type="entry name" value="METHIONINE ADENOSYLTRANSFERASE 2 SUBUNIT BETA"/>
    <property type="match status" value="1"/>
</dbReference>
<dbReference type="EMBL" id="WUUL01000001">
    <property type="protein sequence ID" value="MXQ52427.1"/>
    <property type="molecule type" value="Genomic_DNA"/>
</dbReference>
<comment type="caution">
    <text evidence="4">The sequence shown here is derived from an EMBL/GenBank/DDBJ whole genome shotgun (WGS) entry which is preliminary data.</text>
</comment>
<dbReference type="GO" id="GO:0008831">
    <property type="term" value="F:dTDP-4-dehydrorhamnose reductase activity"/>
    <property type="evidence" value="ECO:0007669"/>
    <property type="project" value="UniProtKB-EC"/>
</dbReference>